<evidence type="ECO:0000313" key="7">
    <source>
        <dbReference type="EMBL" id="KTT65399.1"/>
    </source>
</evidence>
<keyword evidence="2" id="KW-0378">Hydrolase</keyword>
<evidence type="ECO:0000256" key="3">
    <source>
        <dbReference type="ARBA" id="ARBA00022806"/>
    </source>
</evidence>
<evidence type="ECO:0000259" key="5">
    <source>
        <dbReference type="PROSITE" id="PS51192"/>
    </source>
</evidence>
<dbReference type="PANTHER" id="PTHR47961">
    <property type="entry name" value="DNA POLYMERASE THETA, PUTATIVE (AFU_ORTHOLOGUE AFUA_1G05260)-RELATED"/>
    <property type="match status" value="1"/>
</dbReference>
<evidence type="ECO:0000259" key="6">
    <source>
        <dbReference type="PROSITE" id="PS51194"/>
    </source>
</evidence>
<dbReference type="InterPro" id="IPR001650">
    <property type="entry name" value="Helicase_C-like"/>
</dbReference>
<dbReference type="Pfam" id="PF00270">
    <property type="entry name" value="DEAD"/>
    <property type="match status" value="1"/>
</dbReference>
<dbReference type="Gene3D" id="3.40.50.300">
    <property type="entry name" value="P-loop containing nucleotide triphosphate hydrolases"/>
    <property type="match status" value="2"/>
</dbReference>
<feature type="domain" description="Helicase C-terminal" evidence="6">
    <location>
        <begin position="277"/>
        <end position="461"/>
    </location>
</feature>
<evidence type="ECO:0000256" key="2">
    <source>
        <dbReference type="ARBA" id="ARBA00022801"/>
    </source>
</evidence>
<dbReference type="EMBL" id="LDTD01000186">
    <property type="protein sequence ID" value="KTT65399.1"/>
    <property type="molecule type" value="Genomic_DNA"/>
</dbReference>
<evidence type="ECO:0008006" key="9">
    <source>
        <dbReference type="Google" id="ProtNLM"/>
    </source>
</evidence>
<dbReference type="Proteomes" id="UP000072867">
    <property type="component" value="Unassembled WGS sequence"/>
</dbReference>
<dbReference type="PANTHER" id="PTHR47961:SF6">
    <property type="entry name" value="DNA-DIRECTED DNA POLYMERASE"/>
    <property type="match status" value="1"/>
</dbReference>
<gene>
    <name evidence="7" type="ORF">NS319_18120</name>
</gene>
<organism evidence="7 8">
    <name type="scientific">Sphingomonas sanguinis</name>
    <dbReference type="NCBI Taxonomy" id="33051"/>
    <lineage>
        <taxon>Bacteria</taxon>
        <taxon>Pseudomonadati</taxon>
        <taxon>Pseudomonadota</taxon>
        <taxon>Alphaproteobacteria</taxon>
        <taxon>Sphingomonadales</taxon>
        <taxon>Sphingomonadaceae</taxon>
        <taxon>Sphingomonas</taxon>
    </lineage>
</organism>
<dbReference type="GO" id="GO:0004386">
    <property type="term" value="F:helicase activity"/>
    <property type="evidence" value="ECO:0007669"/>
    <property type="project" value="UniProtKB-KW"/>
</dbReference>
<dbReference type="SMART" id="SM00490">
    <property type="entry name" value="HELICc"/>
    <property type="match status" value="1"/>
</dbReference>
<comment type="caution">
    <text evidence="7">The sequence shown here is derived from an EMBL/GenBank/DDBJ whole genome shotgun (WGS) entry which is preliminary data.</text>
</comment>
<dbReference type="PROSITE" id="PS51192">
    <property type="entry name" value="HELICASE_ATP_BIND_1"/>
    <property type="match status" value="1"/>
</dbReference>
<dbReference type="SUPFAM" id="SSF52540">
    <property type="entry name" value="P-loop containing nucleoside triphosphate hydrolases"/>
    <property type="match status" value="2"/>
</dbReference>
<keyword evidence="1" id="KW-0547">Nucleotide-binding</keyword>
<evidence type="ECO:0000256" key="4">
    <source>
        <dbReference type="ARBA" id="ARBA00022840"/>
    </source>
</evidence>
<sequence length="706" mass="78644">MSPEDTFRVLRTISALANDSGRQSTARDLVIRALAIRDRIRPDFIPLLDSLVRVVGLIPYADPEQNRSIDDFYVLEAHRAPVPDGDLLFHTLQLQIFHDLLRRRNVVLSATTSVGKSLVVDAVIATGRFRHIAIIVPTIALIDETRRRLGGRFAASHDIITHPSQTPDPHRPAVFVLTQERALARDDLGSVEFFVIDEFYKLIVGDKDPDRAVDLNLIFARLAGQGAQFYLIGPTVGAVVGIAARYNPVFVPSEFSTVALDIVEFNYPDNSDERKDKLIELCSDLESPTLIYCQSPPRASLLAEHLLAHGSFELSEATADAVDWLRREYPGEWILTRALERGLGIHHGNVPRAIQQYMVRAFDAGDIRHIICTSTLIEGINTVAENVIVYDRRVKTTGFDNFTFRNIAGRAGRMRRYFIGKVFVLEAAPADEALSVDVAVGRQDENTPASLILELPEEELTPVSKARVGEIIASSPLSIQTLRLNRHIELGRQYALHDVISRDIVLLEDALVWSGMPQPFQLRMVCELIHDHLDGAALSQYGIKSGKALKAELDRLRVAKTFRSYIDHRLENKSEYQTTSESVEKTLQFMRRYVGYTFPRSLMAISHIQAEVLTRAGRTTVGDYNLLASRAGSLFMNANAFALDEYGVPPETARKLAAAGGDPDTLNDALILAVAALRLPGIDLHPFEREIITDLQKTLSPRQVAK</sequence>
<dbReference type="GO" id="GO:0016787">
    <property type="term" value="F:hydrolase activity"/>
    <property type="evidence" value="ECO:0007669"/>
    <property type="project" value="UniProtKB-KW"/>
</dbReference>
<reference evidence="7 8" key="1">
    <citation type="journal article" date="2016" name="Front. Microbiol.">
        <title>Genomic Resource of Rice Seed Associated Bacteria.</title>
        <authorList>
            <person name="Midha S."/>
            <person name="Bansal K."/>
            <person name="Sharma S."/>
            <person name="Kumar N."/>
            <person name="Patil P.P."/>
            <person name="Chaudhry V."/>
            <person name="Patil P.B."/>
        </authorList>
    </citation>
    <scope>NUCLEOTIDE SEQUENCE [LARGE SCALE GENOMIC DNA]</scope>
    <source>
        <strain evidence="7 8">NS319</strain>
    </source>
</reference>
<dbReference type="PATRIC" id="fig|33051.3.peg.1225"/>
<name>A0A147HRT9_9SPHN</name>
<dbReference type="InterPro" id="IPR027417">
    <property type="entry name" value="P-loop_NTPase"/>
</dbReference>
<dbReference type="InterPro" id="IPR050474">
    <property type="entry name" value="Hel308_SKI2-like"/>
</dbReference>
<dbReference type="InterPro" id="IPR014001">
    <property type="entry name" value="Helicase_ATP-bd"/>
</dbReference>
<dbReference type="PROSITE" id="PS51194">
    <property type="entry name" value="HELICASE_CTER"/>
    <property type="match status" value="1"/>
</dbReference>
<evidence type="ECO:0000256" key="1">
    <source>
        <dbReference type="ARBA" id="ARBA00022741"/>
    </source>
</evidence>
<accession>A0A147HRT9</accession>
<proteinExistence type="predicted"/>
<dbReference type="GO" id="GO:0003676">
    <property type="term" value="F:nucleic acid binding"/>
    <property type="evidence" value="ECO:0007669"/>
    <property type="project" value="InterPro"/>
</dbReference>
<protein>
    <recommendedName>
        <fullName evidence="9">Helicase</fullName>
    </recommendedName>
</protein>
<evidence type="ECO:0000313" key="8">
    <source>
        <dbReference type="Proteomes" id="UP000072867"/>
    </source>
</evidence>
<dbReference type="AlphaFoldDB" id="A0A147HRT9"/>
<keyword evidence="4" id="KW-0067">ATP-binding</keyword>
<keyword evidence="3" id="KW-0347">Helicase</keyword>
<dbReference type="GO" id="GO:0005524">
    <property type="term" value="F:ATP binding"/>
    <property type="evidence" value="ECO:0007669"/>
    <property type="project" value="UniProtKB-KW"/>
</dbReference>
<dbReference type="InterPro" id="IPR011545">
    <property type="entry name" value="DEAD/DEAH_box_helicase_dom"/>
</dbReference>
<feature type="domain" description="Helicase ATP-binding" evidence="5">
    <location>
        <begin position="97"/>
        <end position="254"/>
    </location>
</feature>